<keyword evidence="1" id="KW-0378">Hydrolase</keyword>
<dbReference type="InterPro" id="IPR015943">
    <property type="entry name" value="WD40/YVTN_repeat-like_dom_sf"/>
</dbReference>
<evidence type="ECO:0000313" key="1">
    <source>
        <dbReference type="EMBL" id="MDG0818147.1"/>
    </source>
</evidence>
<dbReference type="RefSeq" id="WP_277579622.1">
    <property type="nucleotide sequence ID" value="NZ_JANRMI010000006.1"/>
</dbReference>
<sequence length="824" mass="90393">MDAKLIDINFSSKIGAVSPNLTISKSAFYSGESAPLSSLFNASTTAGIVFSSPDGYYDSNTDSLIFPKNLNSKTVQLIATNSDGGTQQIPIKINGVDESFVIETPQTYGDQNYPTSGTKLADGKMFIGTIVIDSAGAWEWSVINCSTDNGLNWSVVDNYQPYNHGEAHILAMASQGSNVYYCGYQWDYDNGSDNRWYIRRSANAGTTWQTADLDSSASTDSACQSITVSPTTGYVYAAGSDHFGAGGIARWVLKESQDQGQTWSIIYSQDVNNYSSKILHIRVAPDNSIWLIGANASNNAVLYKGTYAGSWIFNSMGVNFGTATASNYQTFGELSIVDSNTAFLNSRFGATWNIKRTTDGGVSWTQVYNAGASTQAGEFEVLNNGDMLAMGTYIPAGFGPRDAKLARSTDGGTTWSATTLKTEEYANGCLLFQDNANGVHAINAAQNYATHFFSSNSGASWTEKDFLVYTEKFYNEISKLLILPSGNFLTVGYAGNYSRTVQKSPWFAGISSDQGQTWTYPDLYVDPSNNLTSYDAAYDQLGNIYSYGVGYTDHSSRVRKSTDNGQTWSNVEVYIHPTYPNDPITWQSQGRFVVDKNNVPYYGAFYYNTGVSKGYVEIRKGTVGGGSWSTVKTFPLNAAYKAFYMVDLKVSSDNTLWLSGKETNASNQAERVLYKSTDGGVNWTEVRRESNTTDNSYEQISFDSSGAIYLRQVTQIQKSIDGGTTWTTIMNTGTPKDMLVTSNDKIFVLMNDNKLMKLQADSSWLLINDQTEQPNPTGRNYIYQDYVESIGLIELSPTTLGLQTRFTESKVGTVELIKTIPISN</sequence>
<dbReference type="Gene3D" id="2.120.10.10">
    <property type="match status" value="3"/>
</dbReference>
<dbReference type="Gene3D" id="2.130.10.10">
    <property type="entry name" value="YVTN repeat-like/Quinoprotein amine dehydrogenase"/>
    <property type="match status" value="1"/>
</dbReference>
<dbReference type="CDD" id="cd15482">
    <property type="entry name" value="Sialidase_non-viral"/>
    <property type="match status" value="2"/>
</dbReference>
<name>A0ABT6DNT0_9BACT</name>
<dbReference type="InterPro" id="IPR036278">
    <property type="entry name" value="Sialidase_sf"/>
</dbReference>
<accession>A0ABT6DNT0</accession>
<proteinExistence type="predicted"/>
<evidence type="ECO:0000313" key="2">
    <source>
        <dbReference type="Proteomes" id="UP001152321"/>
    </source>
</evidence>
<comment type="caution">
    <text evidence="1">The sequence shown here is derived from an EMBL/GenBank/DDBJ whole genome shotgun (WGS) entry which is preliminary data.</text>
</comment>
<gene>
    <name evidence="1" type="ORF">NWE73_17320</name>
</gene>
<organism evidence="1 2">
    <name type="scientific">Bdellovibrio svalbardensis</name>
    <dbReference type="NCBI Taxonomy" id="2972972"/>
    <lineage>
        <taxon>Bacteria</taxon>
        <taxon>Pseudomonadati</taxon>
        <taxon>Bdellovibrionota</taxon>
        <taxon>Bdellovibrionia</taxon>
        <taxon>Bdellovibrionales</taxon>
        <taxon>Pseudobdellovibrionaceae</taxon>
        <taxon>Bdellovibrio</taxon>
    </lineage>
</organism>
<protein>
    <submittedName>
        <fullName evidence="1">Glycoside hydrolase</fullName>
    </submittedName>
</protein>
<dbReference type="SUPFAM" id="SSF110296">
    <property type="entry name" value="Oligoxyloglucan reducing end-specific cellobiohydrolase"/>
    <property type="match status" value="1"/>
</dbReference>
<dbReference type="Proteomes" id="UP001152321">
    <property type="component" value="Unassembled WGS sequence"/>
</dbReference>
<dbReference type="SUPFAM" id="SSF50939">
    <property type="entry name" value="Sialidases"/>
    <property type="match status" value="2"/>
</dbReference>
<keyword evidence="2" id="KW-1185">Reference proteome</keyword>
<reference evidence="1" key="1">
    <citation type="submission" date="2022-08" db="EMBL/GenBank/DDBJ databases">
        <title>Novel Bdellovibrio Species Isolated from Svalbard: Designation Bdellovibrio svalbardensis.</title>
        <authorList>
            <person name="Mitchell R.J."/>
            <person name="Choi S.Y."/>
        </authorList>
    </citation>
    <scope>NUCLEOTIDE SEQUENCE</scope>
    <source>
        <strain evidence="1">PAP01</strain>
    </source>
</reference>
<dbReference type="GO" id="GO:0016787">
    <property type="term" value="F:hydrolase activity"/>
    <property type="evidence" value="ECO:0007669"/>
    <property type="project" value="UniProtKB-KW"/>
</dbReference>
<dbReference type="EMBL" id="JANRMI010000006">
    <property type="protein sequence ID" value="MDG0818147.1"/>
    <property type="molecule type" value="Genomic_DNA"/>
</dbReference>